<gene>
    <name evidence="1" type="ORF">FQV37_1669</name>
</gene>
<dbReference type="EMBL" id="VZIZ01000031">
    <property type="protein sequence ID" value="KAF0567904.1"/>
    <property type="molecule type" value="Genomic_DNA"/>
</dbReference>
<keyword evidence="2" id="KW-1185">Reference proteome</keyword>
<organism evidence="1 2">
    <name type="scientific">Psychrobacter nivimaris</name>
    <dbReference type="NCBI Taxonomy" id="281738"/>
    <lineage>
        <taxon>Bacteria</taxon>
        <taxon>Pseudomonadati</taxon>
        <taxon>Pseudomonadota</taxon>
        <taxon>Gammaproteobacteria</taxon>
        <taxon>Moraxellales</taxon>
        <taxon>Moraxellaceae</taxon>
        <taxon>Psychrobacter</taxon>
    </lineage>
</organism>
<protein>
    <submittedName>
        <fullName evidence="1">Uncharacterized protein</fullName>
    </submittedName>
</protein>
<name>A0A6N7BW31_9GAMM</name>
<comment type="caution">
    <text evidence="1">The sequence shown here is derived from an EMBL/GenBank/DDBJ whole genome shotgun (WGS) entry which is preliminary data.</text>
</comment>
<dbReference type="AlphaFoldDB" id="A0A6N7BW31"/>
<proteinExistence type="predicted"/>
<sequence>MKCSNWYEHKEGDNWCSILDEIDCLIVGNHYEIDDRCKFLGGKFEEYNKNIYVFNVIYLQTGTPKFYLDNEEVSVTDLNKFIQSKEDSQSHLLIDISTFDLPELYHFLKSCNDILTFAHIAYSEPKGYAEGNTKDGSNLQTNSFLSEDGNGLDYLSFCEILPHKDKRYLISIGYESHRLAGFLGSDEIRIEDNKAVIIGIPPFNVGWENHTIRNNYQILDTHNADIHIAPADDPVRTYLSVFEAHQELRSSENLVLMPIGPKPQALGMIWFAIDKNTGPVAEVGIQYDFVQKVQKRTSGISKVHVWDFKFR</sequence>
<evidence type="ECO:0000313" key="2">
    <source>
        <dbReference type="Proteomes" id="UP000471465"/>
    </source>
</evidence>
<dbReference type="Proteomes" id="UP000471465">
    <property type="component" value="Unassembled WGS sequence"/>
</dbReference>
<reference evidence="1 2" key="1">
    <citation type="submission" date="2019-09" db="EMBL/GenBank/DDBJ databases">
        <title>Draft genome sequence of Psychrobacter nivimaris LAMA 639, in search for biotechnological relevant genes.</title>
        <authorList>
            <person name="Lima A.O.S."/>
            <person name="Staloch B.E.K."/>
            <person name="Freitas R.C."/>
            <person name="Niero H."/>
            <person name="Silva M.A.C."/>
        </authorList>
    </citation>
    <scope>NUCLEOTIDE SEQUENCE [LARGE SCALE GENOMIC DNA]</scope>
    <source>
        <strain evidence="1 2">LAMA 639</strain>
    </source>
</reference>
<dbReference type="RefSeq" id="WP_025652140.1">
    <property type="nucleotide sequence ID" value="NZ_VZIZ01000031.1"/>
</dbReference>
<evidence type="ECO:0000313" key="1">
    <source>
        <dbReference type="EMBL" id="KAF0567904.1"/>
    </source>
</evidence>
<accession>A0A6N7BW31</accession>